<dbReference type="AlphaFoldDB" id="A0A8I1XSR2"/>
<evidence type="ECO:0000313" key="2">
    <source>
        <dbReference type="Proteomes" id="UP000668572"/>
    </source>
</evidence>
<comment type="caution">
    <text evidence="1">The sequence shown here is derived from an EMBL/GenBank/DDBJ whole genome shotgun (WGS) entry which is preliminary data.</text>
</comment>
<evidence type="ECO:0000313" key="1">
    <source>
        <dbReference type="EMBL" id="MBO9761229.1"/>
    </source>
</evidence>
<protein>
    <submittedName>
        <fullName evidence="1">Uncharacterized protein</fullName>
    </submittedName>
</protein>
<dbReference type="EMBL" id="JAGHXW010000053">
    <property type="protein sequence ID" value="MBO9761229.1"/>
    <property type="molecule type" value="Genomic_DNA"/>
</dbReference>
<sequence>MFAAENVGDATSTAQAIARLLQLDATAKRGLQQAAHHVAVPKWRHYFVDVLA</sequence>
<gene>
    <name evidence="1" type="ORF">J7405_17070</name>
</gene>
<accession>A0A8I1XSR2</accession>
<name>A0A8I1XSR2_XANMN</name>
<dbReference type="RefSeq" id="WP_017158011.1">
    <property type="nucleotide sequence ID" value="NZ_CP083575.1"/>
</dbReference>
<dbReference type="Proteomes" id="UP000668572">
    <property type="component" value="Unassembled WGS sequence"/>
</dbReference>
<proteinExistence type="predicted"/>
<reference evidence="1" key="1">
    <citation type="submission" date="2021-03" db="EMBL/GenBank/DDBJ databases">
        <title>Molecular characterization of Xanthomonas species pathogenic on Araceae and the development of a triplex TaqMan assay for detection of X. phaseoli pv. dieffenbachiae.</title>
        <authorList>
            <person name="Van Der Wolf J."/>
            <person name="Krijger M."/>
            <person name="Mendes O."/>
            <person name="Brankovics B."/>
            <person name="Bonants P."/>
            <person name="Meekes E."/>
        </authorList>
    </citation>
    <scope>NUCLEOTIDE SEQUENCE</scope>
    <source>
        <strain evidence="1">NBC1264</strain>
    </source>
</reference>
<organism evidence="1 2">
    <name type="scientific">Xanthomonas manihotis</name>
    <dbReference type="NCBI Taxonomy" id="43353"/>
    <lineage>
        <taxon>Bacteria</taxon>
        <taxon>Pseudomonadati</taxon>
        <taxon>Pseudomonadota</taxon>
        <taxon>Gammaproteobacteria</taxon>
        <taxon>Lysobacterales</taxon>
        <taxon>Lysobacteraceae</taxon>
        <taxon>Xanthomonas</taxon>
    </lineage>
</organism>